<name>A0A9X2ZD33_9FLAO</name>
<organism evidence="2 3">
    <name type="scientific">Flavobacterium shii</name>
    <dbReference type="NCBI Taxonomy" id="2987687"/>
    <lineage>
        <taxon>Bacteria</taxon>
        <taxon>Pseudomonadati</taxon>
        <taxon>Bacteroidota</taxon>
        <taxon>Flavobacteriia</taxon>
        <taxon>Flavobacteriales</taxon>
        <taxon>Flavobacteriaceae</taxon>
        <taxon>Flavobacterium</taxon>
    </lineage>
</organism>
<dbReference type="Proteomes" id="UP001151079">
    <property type="component" value="Unassembled WGS sequence"/>
</dbReference>
<dbReference type="PRINTS" id="PR01955">
    <property type="entry name" value="LANCFRANKIA"/>
</dbReference>
<accession>A0A9X2ZD33</accession>
<dbReference type="InterPro" id="IPR007822">
    <property type="entry name" value="LANC-like"/>
</dbReference>
<dbReference type="SMART" id="SM01260">
    <property type="entry name" value="LANC_like"/>
    <property type="match status" value="1"/>
</dbReference>
<dbReference type="EMBL" id="JAOZEW010000002">
    <property type="protein sequence ID" value="MCV9926526.1"/>
    <property type="molecule type" value="Genomic_DNA"/>
</dbReference>
<dbReference type="GO" id="GO:0046872">
    <property type="term" value="F:metal ion binding"/>
    <property type="evidence" value="ECO:0007669"/>
    <property type="project" value="UniProtKB-KW"/>
</dbReference>
<dbReference type="RefSeq" id="WP_264204722.1">
    <property type="nucleotide sequence ID" value="NZ_JAOZEW010000002.1"/>
</dbReference>
<keyword evidence="1" id="KW-0862">Zinc</keyword>
<dbReference type="PANTHER" id="PTHR12736:SF7">
    <property type="entry name" value="LANC-LIKE PROTEIN 3"/>
    <property type="match status" value="1"/>
</dbReference>
<protein>
    <submittedName>
        <fullName evidence="2">Lanthionine synthetase C family protein</fullName>
    </submittedName>
</protein>
<feature type="binding site" evidence="1">
    <location>
        <position position="267"/>
    </location>
    <ligand>
        <name>Zn(2+)</name>
        <dbReference type="ChEBI" id="CHEBI:29105"/>
    </ligand>
</feature>
<proteinExistence type="predicted"/>
<dbReference type="GO" id="GO:0005886">
    <property type="term" value="C:plasma membrane"/>
    <property type="evidence" value="ECO:0007669"/>
    <property type="project" value="TreeGrafter"/>
</dbReference>
<sequence>MTNLVETNLKKKLNEIYEILKTNNNTENLGVLTGLSGISLFFFHYSRLNNDDNASEIGIELIESCFNKINNGYNYPTYCSGIAGFGWFLEHLWEEDFLDFNNDKLLIDLEDYLLIKMDYDLQNNNHDFLHGGIGYGYYFLKRYKNTKSEDLKHKYKENILKIIRYFDEKSEKEHNMIKWSSELNSEKKNIGYNLSLCHGIPSIINFLCRLHEYEDFKPHVRNMIEMGVNYILSCKNKSETSTSIFPNIQTNNNNNNNKITNSRLAWCYGDLGIGITLWQAAKTLNDESLLKTSIEILIHSSHRIDLEDNLVNDAGLCHGAFGIALIFNRIFKNTNNEIFYKTSLFWCNEGLKMASHKDGYAGYKKYLSEKNIWEKEISLLEGIAGIGLVIIEILNPSNSKWDECLMLS</sequence>
<reference evidence="2" key="1">
    <citation type="submission" date="2022-10" db="EMBL/GenBank/DDBJ databases">
        <title>Two novel species of Flavobacterium.</title>
        <authorList>
            <person name="Liu Q."/>
            <person name="Xin Y.-H."/>
        </authorList>
    </citation>
    <scope>NUCLEOTIDE SEQUENCE</scope>
    <source>
        <strain evidence="2">LS1R49</strain>
    </source>
</reference>
<dbReference type="CDD" id="cd04793">
    <property type="entry name" value="LanC"/>
    <property type="match status" value="1"/>
</dbReference>
<feature type="binding site" evidence="1">
    <location>
        <position position="317"/>
    </location>
    <ligand>
        <name>Zn(2+)</name>
        <dbReference type="ChEBI" id="CHEBI:29105"/>
    </ligand>
</feature>
<keyword evidence="1" id="KW-0479">Metal-binding</keyword>
<dbReference type="InterPro" id="IPR033889">
    <property type="entry name" value="LanC"/>
</dbReference>
<evidence type="ECO:0000313" key="3">
    <source>
        <dbReference type="Proteomes" id="UP001151079"/>
    </source>
</evidence>
<dbReference type="Pfam" id="PF05147">
    <property type="entry name" value="LANC_like"/>
    <property type="match status" value="1"/>
</dbReference>
<dbReference type="GO" id="GO:0031179">
    <property type="term" value="P:peptide modification"/>
    <property type="evidence" value="ECO:0007669"/>
    <property type="project" value="InterPro"/>
</dbReference>
<comment type="caution">
    <text evidence="2">The sequence shown here is derived from an EMBL/GenBank/DDBJ whole genome shotgun (WGS) entry which is preliminary data.</text>
</comment>
<feature type="binding site" evidence="1">
    <location>
        <position position="318"/>
    </location>
    <ligand>
        <name>Zn(2+)</name>
        <dbReference type="ChEBI" id="CHEBI:29105"/>
    </ligand>
</feature>
<dbReference type="SUPFAM" id="SSF158745">
    <property type="entry name" value="LanC-like"/>
    <property type="match status" value="1"/>
</dbReference>
<keyword evidence="3" id="KW-1185">Reference proteome</keyword>
<dbReference type="Gene3D" id="1.50.10.20">
    <property type="match status" value="1"/>
</dbReference>
<dbReference type="PRINTS" id="PR01950">
    <property type="entry name" value="LANCSUPER"/>
</dbReference>
<evidence type="ECO:0000313" key="2">
    <source>
        <dbReference type="EMBL" id="MCV9926526.1"/>
    </source>
</evidence>
<dbReference type="AlphaFoldDB" id="A0A9X2ZD33"/>
<evidence type="ECO:0000256" key="1">
    <source>
        <dbReference type="PIRSR" id="PIRSR607822-1"/>
    </source>
</evidence>
<gene>
    <name evidence="2" type="ORF">OIU83_02605</name>
</gene>
<dbReference type="PANTHER" id="PTHR12736">
    <property type="entry name" value="LANC-LIKE PROTEIN"/>
    <property type="match status" value="1"/>
</dbReference>